<organism evidence="2 3">
    <name type="scientific">Umbra pygmaea</name>
    <name type="common">Eastern mudminnow</name>
    <dbReference type="NCBI Taxonomy" id="75934"/>
    <lineage>
        <taxon>Eukaryota</taxon>
        <taxon>Metazoa</taxon>
        <taxon>Chordata</taxon>
        <taxon>Craniata</taxon>
        <taxon>Vertebrata</taxon>
        <taxon>Euteleostomi</taxon>
        <taxon>Actinopterygii</taxon>
        <taxon>Neopterygii</taxon>
        <taxon>Teleostei</taxon>
        <taxon>Protacanthopterygii</taxon>
        <taxon>Esociformes</taxon>
        <taxon>Umbridae</taxon>
        <taxon>Umbra</taxon>
    </lineage>
</organism>
<accession>A0ABD0WYG1</accession>
<evidence type="ECO:0000313" key="3">
    <source>
        <dbReference type="Proteomes" id="UP001557470"/>
    </source>
</evidence>
<dbReference type="EMBL" id="JAGEUA010000004">
    <property type="protein sequence ID" value="KAL0985301.1"/>
    <property type="molecule type" value="Genomic_DNA"/>
</dbReference>
<keyword evidence="1" id="KW-0732">Signal</keyword>
<keyword evidence="3" id="KW-1185">Reference proteome</keyword>
<gene>
    <name evidence="2" type="ORF">UPYG_G00155210</name>
</gene>
<evidence type="ECO:0000313" key="2">
    <source>
        <dbReference type="EMBL" id="KAL0985301.1"/>
    </source>
</evidence>
<sequence>MHRRLLSLWVTGALLLPLCWASQEEYEFTEGDDLDNVTPTPDYDYDATFVYGFIYTSEEPDYSEFTFPGDNKTEIGNKTSRLFEQEKAPSGVGETFSISSSCTAENTRYSGLGTKKKVEQLLDFGLKWIKHCMKYSTS</sequence>
<reference evidence="2 3" key="1">
    <citation type="submission" date="2024-06" db="EMBL/GenBank/DDBJ databases">
        <authorList>
            <person name="Pan Q."/>
            <person name="Wen M."/>
            <person name="Jouanno E."/>
            <person name="Zahm M."/>
            <person name="Klopp C."/>
            <person name="Cabau C."/>
            <person name="Louis A."/>
            <person name="Berthelot C."/>
            <person name="Parey E."/>
            <person name="Roest Crollius H."/>
            <person name="Montfort J."/>
            <person name="Robinson-Rechavi M."/>
            <person name="Bouchez O."/>
            <person name="Lampietro C."/>
            <person name="Lopez Roques C."/>
            <person name="Donnadieu C."/>
            <person name="Postlethwait J."/>
            <person name="Bobe J."/>
            <person name="Verreycken H."/>
            <person name="Guiguen Y."/>
        </authorList>
    </citation>
    <scope>NUCLEOTIDE SEQUENCE [LARGE SCALE GENOMIC DNA]</scope>
    <source>
        <strain evidence="2">Up_M1</strain>
        <tissue evidence="2">Testis</tissue>
    </source>
</reference>
<protein>
    <submittedName>
        <fullName evidence="2">Uncharacterized protein</fullName>
    </submittedName>
</protein>
<proteinExistence type="predicted"/>
<feature type="signal peptide" evidence="1">
    <location>
        <begin position="1"/>
        <end position="21"/>
    </location>
</feature>
<feature type="chain" id="PRO_5044876594" evidence="1">
    <location>
        <begin position="22"/>
        <end position="138"/>
    </location>
</feature>
<evidence type="ECO:0000256" key="1">
    <source>
        <dbReference type="SAM" id="SignalP"/>
    </source>
</evidence>
<name>A0ABD0WYG1_UMBPY</name>
<dbReference type="Proteomes" id="UP001557470">
    <property type="component" value="Unassembled WGS sequence"/>
</dbReference>
<comment type="caution">
    <text evidence="2">The sequence shown here is derived from an EMBL/GenBank/DDBJ whole genome shotgun (WGS) entry which is preliminary data.</text>
</comment>
<dbReference type="AlphaFoldDB" id="A0ABD0WYG1"/>